<proteinExistence type="predicted"/>
<organism evidence="2 3">
    <name type="scientific">Exophiala spinifera</name>
    <dbReference type="NCBI Taxonomy" id="91928"/>
    <lineage>
        <taxon>Eukaryota</taxon>
        <taxon>Fungi</taxon>
        <taxon>Dikarya</taxon>
        <taxon>Ascomycota</taxon>
        <taxon>Pezizomycotina</taxon>
        <taxon>Eurotiomycetes</taxon>
        <taxon>Chaetothyriomycetidae</taxon>
        <taxon>Chaetothyriales</taxon>
        <taxon>Herpotrichiellaceae</taxon>
        <taxon>Exophiala</taxon>
    </lineage>
</organism>
<gene>
    <name evidence="2" type="ORF">PV08_08288</name>
</gene>
<name>A0A0D1YDL9_9EURO</name>
<dbReference type="VEuPathDB" id="FungiDB:PV08_08288"/>
<evidence type="ECO:0000313" key="3">
    <source>
        <dbReference type="Proteomes" id="UP000053328"/>
    </source>
</evidence>
<dbReference type="AlphaFoldDB" id="A0A0D1YDL9"/>
<feature type="compositionally biased region" description="Low complexity" evidence="1">
    <location>
        <begin position="13"/>
        <end position="25"/>
    </location>
</feature>
<reference evidence="2 3" key="1">
    <citation type="submission" date="2015-01" db="EMBL/GenBank/DDBJ databases">
        <title>The Genome Sequence of Exophiala spinifera CBS89968.</title>
        <authorList>
            <consortium name="The Broad Institute Genomics Platform"/>
            <person name="Cuomo C."/>
            <person name="de Hoog S."/>
            <person name="Gorbushina A."/>
            <person name="Stielow B."/>
            <person name="Teixiera M."/>
            <person name="Abouelleil A."/>
            <person name="Chapman S.B."/>
            <person name="Priest M."/>
            <person name="Young S.K."/>
            <person name="Wortman J."/>
            <person name="Nusbaum C."/>
            <person name="Birren B."/>
        </authorList>
    </citation>
    <scope>NUCLEOTIDE SEQUENCE [LARGE SCALE GENOMIC DNA]</scope>
    <source>
        <strain evidence="2 3">CBS 89968</strain>
    </source>
</reference>
<dbReference type="GeneID" id="27335371"/>
<keyword evidence="3" id="KW-1185">Reference proteome</keyword>
<dbReference type="HOGENOM" id="CLU_2236626_0_0_1"/>
<evidence type="ECO:0000256" key="1">
    <source>
        <dbReference type="SAM" id="MobiDB-lite"/>
    </source>
</evidence>
<dbReference type="EMBL" id="KN847497">
    <property type="protein sequence ID" value="KIW13101.1"/>
    <property type="molecule type" value="Genomic_DNA"/>
</dbReference>
<dbReference type="RefSeq" id="XP_016233317.1">
    <property type="nucleotide sequence ID" value="XM_016382614.1"/>
</dbReference>
<sequence>MAFQGTPAHTRPSVTRNTTSSSVATVSTICSTPIEEMRNFGDSWFESQATSLAEYYKQKELKKTAATPALKGYGEAYFEGFAAQYEAYQTKRAAA</sequence>
<protein>
    <submittedName>
        <fullName evidence="2">Uncharacterized protein</fullName>
    </submittedName>
</protein>
<dbReference type="Proteomes" id="UP000053328">
    <property type="component" value="Unassembled WGS sequence"/>
</dbReference>
<feature type="region of interest" description="Disordered" evidence="1">
    <location>
        <begin position="1"/>
        <end position="25"/>
    </location>
</feature>
<accession>A0A0D1YDL9</accession>
<evidence type="ECO:0000313" key="2">
    <source>
        <dbReference type="EMBL" id="KIW13101.1"/>
    </source>
</evidence>
<dbReference type="OrthoDB" id="4119625at2759"/>